<gene>
    <name evidence="2" type="ORF">DSPE1174_LOCUS23341</name>
</gene>
<accession>A0A7S2GLW2</accession>
<dbReference type="EMBL" id="HBGS01045194">
    <property type="protein sequence ID" value="CAD9457477.1"/>
    <property type="molecule type" value="Transcribed_RNA"/>
</dbReference>
<evidence type="ECO:0000313" key="2">
    <source>
        <dbReference type="EMBL" id="CAD9457477.1"/>
    </source>
</evidence>
<dbReference type="AlphaFoldDB" id="A0A7S2GLW2"/>
<evidence type="ECO:0000256" key="1">
    <source>
        <dbReference type="SAM" id="Phobius"/>
    </source>
</evidence>
<feature type="transmembrane region" description="Helical" evidence="1">
    <location>
        <begin position="30"/>
        <end position="49"/>
    </location>
</feature>
<name>A0A7S2GLW2_9STRA</name>
<proteinExistence type="predicted"/>
<protein>
    <submittedName>
        <fullName evidence="2">Uncharacterized protein</fullName>
    </submittedName>
</protein>
<sequence length="508" mass="56496">MALSDRSALLPKTDTPDVASLDNGKSRKKFFPVAGLAIAILVASAVVFAKNNNGISSTMEAVSTGVSSSELTHNHSNDHAEYGWYMYKVAFPTANGTSDDAFDFMLHHSGGSTCEKVSLGCSGYKITCTFGANYLTGSDLDRQIHYVHAPALYSQAKENDEWGVDGWQTFVQESMGNLTDFSAFMHNKVQLFVGDIDTVIEDLESSGYNLMKRLSVYEVEGTAGVAAHVSTQVEGKIWEFVGFPGKNTAGFTDWADAECPAAHKVDVNMTKLSHLLVDHTQTKGLRRNSSLWISVHTAASDIESTDTQKIFTDLRELTGAITSIHQSDHCKVVTVSSTMNTDNLDNGAEFGDIVTMKYVQNNNFQKVQVGKKLRSISDYEDYISRVHKKYLSKPEKLGKAYHWRNWDHWLDQHVGLKWTESSGCHAKNQAVTERLLEDDEYVGKRAIHEDGDHFYVGYEGTAMCIEYNTECHHGKGETNTCTCLKENSNELANASGVHYDCYHDDYWD</sequence>
<reference evidence="2" key="1">
    <citation type="submission" date="2021-01" db="EMBL/GenBank/DDBJ databases">
        <authorList>
            <person name="Corre E."/>
            <person name="Pelletier E."/>
            <person name="Niang G."/>
            <person name="Scheremetjew M."/>
            <person name="Finn R."/>
            <person name="Kale V."/>
            <person name="Holt S."/>
            <person name="Cochrane G."/>
            <person name="Meng A."/>
            <person name="Brown T."/>
            <person name="Cohen L."/>
        </authorList>
    </citation>
    <scope>NUCLEOTIDE SEQUENCE</scope>
    <source>
        <strain evidence="2">CCMP1381</strain>
    </source>
</reference>
<keyword evidence="1" id="KW-0812">Transmembrane</keyword>
<keyword evidence="1" id="KW-1133">Transmembrane helix</keyword>
<keyword evidence="1" id="KW-0472">Membrane</keyword>
<organism evidence="2">
    <name type="scientific">Octactis speculum</name>
    <dbReference type="NCBI Taxonomy" id="3111310"/>
    <lineage>
        <taxon>Eukaryota</taxon>
        <taxon>Sar</taxon>
        <taxon>Stramenopiles</taxon>
        <taxon>Ochrophyta</taxon>
        <taxon>Dictyochophyceae</taxon>
        <taxon>Dictyochales</taxon>
        <taxon>Dictyochaceae</taxon>
        <taxon>Octactis</taxon>
    </lineage>
</organism>